<dbReference type="EMBL" id="BLPF01000001">
    <property type="protein sequence ID" value="GFJ79387.1"/>
    <property type="molecule type" value="Genomic_DNA"/>
</dbReference>
<dbReference type="NCBIfam" id="TIGR01976">
    <property type="entry name" value="am_tr_V_VC1184"/>
    <property type="match status" value="1"/>
</dbReference>
<dbReference type="AlphaFoldDB" id="A0A6V8KCC4"/>
<organism evidence="2 3">
    <name type="scientific">Phytohabitans houttuyneae</name>
    <dbReference type="NCBI Taxonomy" id="1076126"/>
    <lineage>
        <taxon>Bacteria</taxon>
        <taxon>Bacillati</taxon>
        <taxon>Actinomycetota</taxon>
        <taxon>Actinomycetes</taxon>
        <taxon>Micromonosporales</taxon>
        <taxon>Micromonosporaceae</taxon>
    </lineage>
</organism>
<name>A0A6V8KCC4_9ACTN</name>
<reference evidence="2 3" key="1">
    <citation type="submission" date="2020-03" db="EMBL/GenBank/DDBJ databases">
        <title>Whole genome shotgun sequence of Phytohabitans houttuyneae NBRC 108639.</title>
        <authorList>
            <person name="Komaki H."/>
            <person name="Tamura T."/>
        </authorList>
    </citation>
    <scope>NUCLEOTIDE SEQUENCE [LARGE SCALE GENOMIC DNA]</scope>
    <source>
        <strain evidence="2 3">NBRC 108639</strain>
    </source>
</reference>
<evidence type="ECO:0000313" key="3">
    <source>
        <dbReference type="Proteomes" id="UP000482800"/>
    </source>
</evidence>
<dbReference type="Pfam" id="PF00266">
    <property type="entry name" value="Aminotran_5"/>
    <property type="match status" value="1"/>
</dbReference>
<sequence length="400" mass="41705">MAYDVSVVRATYPALSDGYAYLDGAAGTQVPEAVIEAIASAYRRGIGNVGGAFPASHRSDTIVAEARAAVADLVGGVPEGVILGPNMTTLTYRLAYALSRNWREGDEVVLSRLDHDANVRPWVQVAARAGATVRWAEVDVASGELGVDQYDGLIGERTRLVAVTAASNVLGTRPDVPAITAKARAAGAVTYVDGVHASAHGPTDAAALGADFYATSAYKWSGPHVGAVVGDPARLDALIPDKLASSSDDVPGRFETGTSPFADFAGVVAAVDHLAGLDPTATGTRRERLLASLAAAEAYELELFADLLGGLAAMPHVTVYGKAARRTATAYFTVAGRTPREVSSHLAEQRVNVWDGHNYAWEVTAALGIREAGSAVRAGLVHYNDRTDVDRLLDGVASLA</sequence>
<reference evidence="2 3" key="2">
    <citation type="submission" date="2020-03" db="EMBL/GenBank/DDBJ databases">
        <authorList>
            <person name="Ichikawa N."/>
            <person name="Kimura A."/>
            <person name="Kitahashi Y."/>
            <person name="Uohara A."/>
        </authorList>
    </citation>
    <scope>NUCLEOTIDE SEQUENCE [LARGE SCALE GENOMIC DNA]</scope>
    <source>
        <strain evidence="2 3">NBRC 108639</strain>
    </source>
</reference>
<keyword evidence="3" id="KW-1185">Reference proteome</keyword>
<protein>
    <submittedName>
        <fullName evidence="2">Cysteine desulfurase-like protein</fullName>
    </submittedName>
</protein>
<evidence type="ECO:0000313" key="2">
    <source>
        <dbReference type="EMBL" id="GFJ79387.1"/>
    </source>
</evidence>
<dbReference type="PANTHER" id="PTHR43586">
    <property type="entry name" value="CYSTEINE DESULFURASE"/>
    <property type="match status" value="1"/>
</dbReference>
<dbReference type="RefSeq" id="WP_173056928.1">
    <property type="nucleotide sequence ID" value="NZ_BAABGO010000001.1"/>
</dbReference>
<dbReference type="Gene3D" id="3.40.640.10">
    <property type="entry name" value="Type I PLP-dependent aspartate aminotransferase-like (Major domain)"/>
    <property type="match status" value="1"/>
</dbReference>
<dbReference type="InterPro" id="IPR015421">
    <property type="entry name" value="PyrdxlP-dep_Trfase_major"/>
</dbReference>
<dbReference type="Proteomes" id="UP000482800">
    <property type="component" value="Unassembled WGS sequence"/>
</dbReference>
<dbReference type="InterPro" id="IPR015424">
    <property type="entry name" value="PyrdxlP-dep_Trfase"/>
</dbReference>
<dbReference type="InterPro" id="IPR011340">
    <property type="entry name" value="Cys_dSase-rel"/>
</dbReference>
<dbReference type="InterPro" id="IPR000192">
    <property type="entry name" value="Aminotrans_V_dom"/>
</dbReference>
<dbReference type="PANTHER" id="PTHR43586:SF21">
    <property type="entry name" value="PYRIDOXAL PHOSPHATE (PLP)-DEPENDENT ASPARTATE AMINOTRANSFERASE SUPERFAMILY"/>
    <property type="match status" value="1"/>
</dbReference>
<dbReference type="InterPro" id="IPR015422">
    <property type="entry name" value="PyrdxlP-dep_Trfase_small"/>
</dbReference>
<gene>
    <name evidence="2" type="ORF">Phou_035670</name>
</gene>
<feature type="domain" description="Aminotransferase class V" evidence="1">
    <location>
        <begin position="21"/>
        <end position="392"/>
    </location>
</feature>
<accession>A0A6V8KCC4</accession>
<dbReference type="SUPFAM" id="SSF53383">
    <property type="entry name" value="PLP-dependent transferases"/>
    <property type="match status" value="1"/>
</dbReference>
<comment type="caution">
    <text evidence="2">The sequence shown here is derived from an EMBL/GenBank/DDBJ whole genome shotgun (WGS) entry which is preliminary data.</text>
</comment>
<evidence type="ECO:0000259" key="1">
    <source>
        <dbReference type="Pfam" id="PF00266"/>
    </source>
</evidence>
<proteinExistence type="predicted"/>
<dbReference type="Gene3D" id="3.90.1150.10">
    <property type="entry name" value="Aspartate Aminotransferase, domain 1"/>
    <property type="match status" value="1"/>
</dbReference>